<evidence type="ECO:0000256" key="1">
    <source>
        <dbReference type="ARBA" id="ARBA00022729"/>
    </source>
</evidence>
<dbReference type="Pfam" id="PF13287">
    <property type="entry name" value="Fn3_assoc"/>
    <property type="match status" value="1"/>
</dbReference>
<dbReference type="Pfam" id="PF18962">
    <property type="entry name" value="Por_Secre_tail"/>
    <property type="match status" value="1"/>
</dbReference>
<dbReference type="InterPro" id="IPR044060">
    <property type="entry name" value="Bacterial_rp_domain"/>
</dbReference>
<evidence type="ECO:0000313" key="3">
    <source>
        <dbReference type="EMBL" id="ESU30005.1"/>
    </source>
</evidence>
<dbReference type="PATRIC" id="fig|1341181.4.peg.489"/>
<dbReference type="STRING" id="1341181.FLJC2902T_04930"/>
<evidence type="ECO:0000313" key="4">
    <source>
        <dbReference type="Proteomes" id="UP000018004"/>
    </source>
</evidence>
<dbReference type="OrthoDB" id="9806464at2"/>
<keyword evidence="1" id="KW-0732">Signal</keyword>
<name>V6T005_9FLAO</name>
<dbReference type="PROSITE" id="PS51841">
    <property type="entry name" value="LTD"/>
    <property type="match status" value="1"/>
</dbReference>
<protein>
    <recommendedName>
        <fullName evidence="2">LTD domain-containing protein</fullName>
    </recommendedName>
</protein>
<dbReference type="InterPro" id="IPR014867">
    <property type="entry name" value="Spore_coat_CotH_CotH2/3/7"/>
</dbReference>
<dbReference type="Pfam" id="PF00932">
    <property type="entry name" value="LTD"/>
    <property type="match status" value="1"/>
</dbReference>
<comment type="caution">
    <text evidence="3">The sequence shown here is derived from an EMBL/GenBank/DDBJ whole genome shotgun (WGS) entry which is preliminary data.</text>
</comment>
<dbReference type="AlphaFoldDB" id="V6T005"/>
<dbReference type="EMBL" id="AVGG01000001">
    <property type="protein sequence ID" value="ESU30005.1"/>
    <property type="molecule type" value="Genomic_DNA"/>
</dbReference>
<feature type="domain" description="LTD" evidence="2">
    <location>
        <begin position="18"/>
        <end position="139"/>
    </location>
</feature>
<dbReference type="eggNOG" id="COG5337">
    <property type="taxonomic scope" value="Bacteria"/>
</dbReference>
<gene>
    <name evidence="3" type="ORF">FLJC2902T_04930</name>
</gene>
<accession>V6T005</accession>
<organism evidence="3 4">
    <name type="scientific">Flavobacterium limnosediminis JC2902</name>
    <dbReference type="NCBI Taxonomy" id="1341181"/>
    <lineage>
        <taxon>Bacteria</taxon>
        <taxon>Pseudomonadati</taxon>
        <taxon>Bacteroidota</taxon>
        <taxon>Flavobacteriia</taxon>
        <taxon>Flavobacteriales</taxon>
        <taxon>Flavobacteriaceae</taxon>
        <taxon>Flavobacterium</taxon>
    </lineage>
</organism>
<sequence>MKKITFWILTTLVVLSFDTLLAQNIVINEILTSNSTSVTDEDGSHEDWIELYNTGATPVNLLGHGLTDDGANLFKWTFPSVTLNPGAYLMVWASDKNRAVAGSPLHTNFKLSGVGETLILTNPSGGNVGTVTPVYLPADVSHGRFPNGSGPYVFFATPTPNAANSTTAYSEALSPPQFSHASEFRTTGFDLTLTSSSPGSTILYTLDGSEPNENNLAGTTYSYKKSYPELPGQAFGPFFQYSFQTQQYSVPIPISNRSSQPNKLSNISTTWEFAPEYFPNGPVFKGTVVKAKVIKPGALPSTTVTKNYFISPQGINRFTIPVVSVSFDENYFYDYTNGLSVAGVDFDNWRIANPTEEVNENLGNFNRTGDLTERMANLNYFVNGQEVINQKVGLRIHGDHSRTYPSKSMRVYARSSYGADKLEYPFFSDEPYTAYERIVIKNASGDFFGTMFRDALCNELVKDLRMETEAHKQVITFINGEYWGILALRERYDNNYFKLVYNIDAVDLLENEGDVKEGDDENYLSFINFVETNDLSLSDKYAEMQTLMDKDNYMDYHISNIYINNDDWVTNNVVFWRKRTSYQPNAPYGHDGRWRWAFHDVTSTFGDPDFDTLADATTTDENIHELWSTLILRKLLANNSFKIEFINRFADLMNTNFLPGRIISQINSMAAVIAPEMNDQYFRWKGPEDDSDWQYHLEQERIFANQRPNYQRQHIRQKFGISQNINATLNVSDAAHGYIKMNTINVKAGTPGITGNPYPWTGIYFHNIPVKIKAVALPGYEFSHWTGASSSTSVEITITPTADFSVTAHFIPSGNVDVPQTIYFWMMDTDIQNDTPLTDIAATFEAAAEGNLHYESCLVGYPFSAANPNWRKASMERRNSPTSLNYIPTVNQNLTFENSQMRGIQIKQPFQSGALQNNMQFHFSTLGYKNIKFAFAVLDEGAASGITVDYSINPGTPIWVTTGMSASSYPISSTYQRIETDFTAITEANNNPNFKVRLRFTGANMTVDNGNRVTFNNISVEGVTYTLTTEENAMADLIVYPNPTTGVVRVVYPSDALDYSIYGIDGRKIQNGKLNNNEVNLSQLPSGLYLMQLQDENGKSTVRKIIKK</sequence>
<dbReference type="RefSeq" id="WP_023578182.1">
    <property type="nucleotide sequence ID" value="NZ_AVGG01000001.1"/>
</dbReference>
<reference evidence="3 4" key="1">
    <citation type="submission" date="2013-08" db="EMBL/GenBank/DDBJ databases">
        <title>Flavobacterium limnosediminis JC2902 genome sequencing.</title>
        <authorList>
            <person name="Lee K."/>
            <person name="Yi H."/>
            <person name="Park S."/>
            <person name="Chun J."/>
        </authorList>
    </citation>
    <scope>NUCLEOTIDE SEQUENCE [LARGE SCALE GENOMIC DNA]</scope>
    <source>
        <strain evidence="3 4">JC2902</strain>
    </source>
</reference>
<dbReference type="InterPro" id="IPR026876">
    <property type="entry name" value="Fn3_assoc_repeat"/>
</dbReference>
<dbReference type="InterPro" id="IPR036415">
    <property type="entry name" value="Lamin_tail_dom_sf"/>
</dbReference>
<proteinExistence type="predicted"/>
<evidence type="ECO:0000259" key="2">
    <source>
        <dbReference type="PROSITE" id="PS51841"/>
    </source>
</evidence>
<dbReference type="Pfam" id="PF18998">
    <property type="entry name" value="Flg_new_2"/>
    <property type="match status" value="1"/>
</dbReference>
<dbReference type="Proteomes" id="UP000018004">
    <property type="component" value="Unassembled WGS sequence"/>
</dbReference>
<dbReference type="Gene3D" id="2.60.40.1260">
    <property type="entry name" value="Lamin Tail domain"/>
    <property type="match status" value="1"/>
</dbReference>
<keyword evidence="4" id="KW-1185">Reference proteome</keyword>
<dbReference type="InterPro" id="IPR026444">
    <property type="entry name" value="Secre_tail"/>
</dbReference>
<dbReference type="NCBIfam" id="TIGR04183">
    <property type="entry name" value="Por_Secre_tail"/>
    <property type="match status" value="1"/>
</dbReference>
<dbReference type="Pfam" id="PF08757">
    <property type="entry name" value="CotH"/>
    <property type="match status" value="1"/>
</dbReference>
<dbReference type="SUPFAM" id="SSF74853">
    <property type="entry name" value="Lamin A/C globular tail domain"/>
    <property type="match status" value="1"/>
</dbReference>
<dbReference type="InterPro" id="IPR001322">
    <property type="entry name" value="Lamin_tail_dom"/>
</dbReference>